<sequence length="155" mass="17240">MATSRERWTVARLAAIAGLPSKVGYEARDRNVLHPTVLSPSDVLPLLTFEALRRISWPGENYARNTPQRLRLWEHLAIEHSRVGDLADVDPMTGLYVHPSGADLAVRPSEHAALALRFVEENTPYQYLTLGAWAQQALRALAAEQEQVGRRHGAA</sequence>
<evidence type="ECO:0000313" key="1">
    <source>
        <dbReference type="EMBL" id="OPC78916.1"/>
    </source>
</evidence>
<reference evidence="1 2" key="1">
    <citation type="submission" date="2017-03" db="EMBL/GenBank/DDBJ databases">
        <title>Draft genome sequence of Streptomyces scabrisporus NF3, endophyte isolated from Amphipterygium adstringens.</title>
        <authorList>
            <person name="Vazquez M."/>
            <person name="Ceapa C.D."/>
            <person name="Rodriguez Luna D."/>
            <person name="Sanchez Esquivel S."/>
        </authorList>
    </citation>
    <scope>NUCLEOTIDE SEQUENCE [LARGE SCALE GENOMIC DNA]</scope>
    <source>
        <strain evidence="1 2">NF3</strain>
    </source>
</reference>
<protein>
    <submittedName>
        <fullName evidence="1">Uncharacterized protein</fullName>
    </submittedName>
</protein>
<evidence type="ECO:0000313" key="2">
    <source>
        <dbReference type="Proteomes" id="UP000190037"/>
    </source>
</evidence>
<dbReference type="RefSeq" id="WP_020554288.1">
    <property type="nucleotide sequence ID" value="NZ_MWQN01000002.1"/>
</dbReference>
<dbReference type="AlphaFoldDB" id="A0A1T3NQ12"/>
<proteinExistence type="predicted"/>
<dbReference type="EMBL" id="MWQN01000002">
    <property type="protein sequence ID" value="OPC78916.1"/>
    <property type="molecule type" value="Genomic_DNA"/>
</dbReference>
<keyword evidence="2" id="KW-1185">Reference proteome</keyword>
<name>A0A1T3NQ12_9ACTN</name>
<gene>
    <name evidence="1" type="ORF">B4N89_32880</name>
</gene>
<accession>A0A1T3NQ12</accession>
<dbReference type="Proteomes" id="UP000190037">
    <property type="component" value="Unassembled WGS sequence"/>
</dbReference>
<comment type="caution">
    <text evidence="1">The sequence shown here is derived from an EMBL/GenBank/DDBJ whole genome shotgun (WGS) entry which is preliminary data.</text>
</comment>
<organism evidence="1 2">
    <name type="scientific">Embleya scabrispora</name>
    <dbReference type="NCBI Taxonomy" id="159449"/>
    <lineage>
        <taxon>Bacteria</taxon>
        <taxon>Bacillati</taxon>
        <taxon>Actinomycetota</taxon>
        <taxon>Actinomycetes</taxon>
        <taxon>Kitasatosporales</taxon>
        <taxon>Streptomycetaceae</taxon>
        <taxon>Embleya</taxon>
    </lineage>
</organism>
<dbReference type="OrthoDB" id="3852365at2"/>